<dbReference type="InterPro" id="IPR050638">
    <property type="entry name" value="AA-Vitamin_Transporters"/>
</dbReference>
<comment type="subcellular location">
    <subcellularLocation>
        <location evidence="1">Membrane</location>
        <topology evidence="1">Multi-pass membrane protein</topology>
    </subcellularLocation>
</comment>
<evidence type="ECO:0000313" key="9">
    <source>
        <dbReference type="Proteomes" id="UP000279859"/>
    </source>
</evidence>
<evidence type="ECO:0000256" key="1">
    <source>
        <dbReference type="ARBA" id="ARBA00004141"/>
    </source>
</evidence>
<feature type="domain" description="EamA" evidence="7">
    <location>
        <begin position="142"/>
        <end position="271"/>
    </location>
</feature>
<dbReference type="InterPro" id="IPR037185">
    <property type="entry name" value="EmrE-like"/>
</dbReference>
<comment type="caution">
    <text evidence="8">The sequence shown here is derived from an EMBL/GenBank/DDBJ whole genome shotgun (WGS) entry which is preliminary data.</text>
</comment>
<dbReference type="AlphaFoldDB" id="A0A3M8L0E6"/>
<dbReference type="Gene3D" id="1.10.3730.20">
    <property type="match status" value="1"/>
</dbReference>
<reference evidence="8 9" key="1">
    <citation type="submission" date="2018-11" db="EMBL/GenBank/DDBJ databases">
        <title>Cryobacterium sp. nov., isolated from rhizosphere soil of lettuce.</title>
        <authorList>
            <person name="Wang Y."/>
        </authorList>
    </citation>
    <scope>NUCLEOTIDE SEQUENCE [LARGE SCALE GENOMIC DNA]</scope>
    <source>
        <strain evidence="8 9">NEAU-85</strain>
    </source>
</reference>
<evidence type="ECO:0000313" key="8">
    <source>
        <dbReference type="EMBL" id="RNE59020.1"/>
    </source>
</evidence>
<sequence>MTGKNNHTIGAAAQVSTELSINFGSSLAGLAIPVVGSPVVVAARQLVMVAVLLPFYRPRLAHLSWTRIWPALALGLTLAVMNLTFYESVHLLGLGIAATIEFLGPFALVLAASRRLVDFACAIAAATGVVLLTWSDGELNVPGLLYALAAAVCWAAYILLTKRVAMTFPGLEGISVASGVSLILVLPVALATIPATGISWGMIGVLAAIGALSSAYPYTLDTFILRRLPQRLYSIITSVGPVIAALFGALVLGESFSPVQLVAIVVVCAAAGTAIATQREQPKSDLELTADAMA</sequence>
<feature type="transmembrane region" description="Helical" evidence="6">
    <location>
        <begin position="199"/>
        <end position="220"/>
    </location>
</feature>
<comment type="similarity">
    <text evidence="2">Belongs to the EamA transporter family.</text>
</comment>
<dbReference type="RefSeq" id="WP_123046422.1">
    <property type="nucleotide sequence ID" value="NZ_RDSR01000021.1"/>
</dbReference>
<organism evidence="8 9">
    <name type="scientific">Cryobacterium tepidiphilum</name>
    <dbReference type="NCBI Taxonomy" id="2486026"/>
    <lineage>
        <taxon>Bacteria</taxon>
        <taxon>Bacillati</taxon>
        <taxon>Actinomycetota</taxon>
        <taxon>Actinomycetes</taxon>
        <taxon>Micrococcales</taxon>
        <taxon>Microbacteriaceae</taxon>
        <taxon>Cryobacterium</taxon>
    </lineage>
</organism>
<gene>
    <name evidence="8" type="ORF">EEJ31_11425</name>
</gene>
<proteinExistence type="inferred from homology"/>
<dbReference type="EMBL" id="RDSR01000021">
    <property type="protein sequence ID" value="RNE59020.1"/>
    <property type="molecule type" value="Genomic_DNA"/>
</dbReference>
<name>A0A3M8L0E6_9MICO</name>
<protein>
    <submittedName>
        <fullName evidence="8">EamA family transporter</fullName>
    </submittedName>
</protein>
<keyword evidence="5 6" id="KW-0472">Membrane</keyword>
<dbReference type="Pfam" id="PF00892">
    <property type="entry name" value="EamA"/>
    <property type="match status" value="1"/>
</dbReference>
<dbReference type="Proteomes" id="UP000279859">
    <property type="component" value="Unassembled WGS sequence"/>
</dbReference>
<evidence type="ECO:0000256" key="2">
    <source>
        <dbReference type="ARBA" id="ARBA00007362"/>
    </source>
</evidence>
<feature type="transmembrane region" description="Helical" evidence="6">
    <location>
        <begin position="173"/>
        <end position="193"/>
    </location>
</feature>
<evidence type="ECO:0000256" key="4">
    <source>
        <dbReference type="ARBA" id="ARBA00022989"/>
    </source>
</evidence>
<keyword evidence="4 6" id="KW-1133">Transmembrane helix</keyword>
<feature type="transmembrane region" description="Helical" evidence="6">
    <location>
        <begin position="141"/>
        <end position="161"/>
    </location>
</feature>
<feature type="transmembrane region" description="Helical" evidence="6">
    <location>
        <begin position="232"/>
        <end position="253"/>
    </location>
</feature>
<feature type="transmembrane region" description="Helical" evidence="6">
    <location>
        <begin position="68"/>
        <end position="85"/>
    </location>
</feature>
<dbReference type="PANTHER" id="PTHR32322">
    <property type="entry name" value="INNER MEMBRANE TRANSPORTER"/>
    <property type="match status" value="1"/>
</dbReference>
<evidence type="ECO:0000256" key="3">
    <source>
        <dbReference type="ARBA" id="ARBA00022692"/>
    </source>
</evidence>
<accession>A0A3M8L0E6</accession>
<dbReference type="InterPro" id="IPR000620">
    <property type="entry name" value="EamA_dom"/>
</dbReference>
<dbReference type="OrthoDB" id="9815120at2"/>
<feature type="transmembrane region" description="Helical" evidence="6">
    <location>
        <begin position="116"/>
        <end position="135"/>
    </location>
</feature>
<feature type="transmembrane region" description="Helical" evidence="6">
    <location>
        <begin position="30"/>
        <end position="56"/>
    </location>
</feature>
<evidence type="ECO:0000259" key="7">
    <source>
        <dbReference type="Pfam" id="PF00892"/>
    </source>
</evidence>
<feature type="transmembrane region" description="Helical" evidence="6">
    <location>
        <begin position="259"/>
        <end position="277"/>
    </location>
</feature>
<dbReference type="SUPFAM" id="SSF103481">
    <property type="entry name" value="Multidrug resistance efflux transporter EmrE"/>
    <property type="match status" value="2"/>
</dbReference>
<keyword evidence="3 6" id="KW-0812">Transmembrane</keyword>
<evidence type="ECO:0000256" key="6">
    <source>
        <dbReference type="SAM" id="Phobius"/>
    </source>
</evidence>
<dbReference type="GO" id="GO:0016020">
    <property type="term" value="C:membrane"/>
    <property type="evidence" value="ECO:0007669"/>
    <property type="project" value="UniProtKB-SubCell"/>
</dbReference>
<dbReference type="PANTHER" id="PTHR32322:SF2">
    <property type="entry name" value="EAMA DOMAIN-CONTAINING PROTEIN"/>
    <property type="match status" value="1"/>
</dbReference>
<feature type="transmembrane region" description="Helical" evidence="6">
    <location>
        <begin position="91"/>
        <end position="109"/>
    </location>
</feature>
<keyword evidence="9" id="KW-1185">Reference proteome</keyword>
<evidence type="ECO:0000256" key="5">
    <source>
        <dbReference type="ARBA" id="ARBA00023136"/>
    </source>
</evidence>